<proteinExistence type="predicted"/>
<dbReference type="Gene3D" id="3.40.710.10">
    <property type="entry name" value="DD-peptidase/beta-lactamase superfamily"/>
    <property type="match status" value="1"/>
</dbReference>
<protein>
    <submittedName>
        <fullName evidence="3">Penicillin-binding protein 2</fullName>
    </submittedName>
</protein>
<dbReference type="Proteomes" id="UP000886878">
    <property type="component" value="Unassembled WGS sequence"/>
</dbReference>
<dbReference type="GO" id="GO:0005886">
    <property type="term" value="C:plasma membrane"/>
    <property type="evidence" value="ECO:0007669"/>
    <property type="project" value="TreeGrafter"/>
</dbReference>
<organism evidence="3 4">
    <name type="scientific">Candidatus Limosilactobacillus merdipullorum</name>
    <dbReference type="NCBI Taxonomy" id="2838653"/>
    <lineage>
        <taxon>Bacteria</taxon>
        <taxon>Bacillati</taxon>
        <taxon>Bacillota</taxon>
        <taxon>Bacilli</taxon>
        <taxon>Lactobacillales</taxon>
        <taxon>Lactobacillaceae</taxon>
        <taxon>Limosilactobacillus</taxon>
    </lineage>
</organism>
<reference evidence="3" key="2">
    <citation type="submission" date="2021-04" db="EMBL/GenBank/DDBJ databases">
        <authorList>
            <person name="Gilroy R."/>
        </authorList>
    </citation>
    <scope>NUCLEOTIDE SEQUENCE</scope>
    <source>
        <strain evidence="3">ChiHejej3B27-2180</strain>
    </source>
</reference>
<dbReference type="GO" id="GO:0071972">
    <property type="term" value="F:peptidoglycan L,D-transpeptidase activity"/>
    <property type="evidence" value="ECO:0007669"/>
    <property type="project" value="TreeGrafter"/>
</dbReference>
<sequence>GLYLVTHGSNAYVTGKNLASVKPSVSGKTGTAQTISNGHETTTLSFAGYSPSNHPQVVVALAIPGATNDNGEANITMAKQIFQAYWKTVRNSSEADDSSN</sequence>
<reference evidence="3" key="1">
    <citation type="journal article" date="2021" name="PeerJ">
        <title>Extensive microbial diversity within the chicken gut microbiome revealed by metagenomics and culture.</title>
        <authorList>
            <person name="Gilroy R."/>
            <person name="Ravi A."/>
            <person name="Getino M."/>
            <person name="Pursley I."/>
            <person name="Horton D.L."/>
            <person name="Alikhan N.F."/>
            <person name="Baker D."/>
            <person name="Gharbi K."/>
            <person name="Hall N."/>
            <person name="Watson M."/>
            <person name="Adriaenssens E.M."/>
            <person name="Foster-Nyarko E."/>
            <person name="Jarju S."/>
            <person name="Secka A."/>
            <person name="Antonio M."/>
            <person name="Oren A."/>
            <person name="Chaudhuri R.R."/>
            <person name="La Ragione R."/>
            <person name="Hildebrand F."/>
            <person name="Pallen M.J."/>
        </authorList>
    </citation>
    <scope>NUCLEOTIDE SEQUENCE</scope>
    <source>
        <strain evidence="3">ChiHejej3B27-2180</strain>
    </source>
</reference>
<dbReference type="PANTHER" id="PTHR30627:SF2">
    <property type="entry name" value="PEPTIDOGLYCAN D,D-TRANSPEPTIDASE MRDA"/>
    <property type="match status" value="1"/>
</dbReference>
<dbReference type="GO" id="GO:0008658">
    <property type="term" value="F:penicillin binding"/>
    <property type="evidence" value="ECO:0007669"/>
    <property type="project" value="InterPro"/>
</dbReference>
<evidence type="ECO:0000313" key="3">
    <source>
        <dbReference type="EMBL" id="HIW69860.1"/>
    </source>
</evidence>
<dbReference type="InterPro" id="IPR012338">
    <property type="entry name" value="Beta-lactam/transpept-like"/>
</dbReference>
<dbReference type="PANTHER" id="PTHR30627">
    <property type="entry name" value="PEPTIDOGLYCAN D,D-TRANSPEPTIDASE"/>
    <property type="match status" value="1"/>
</dbReference>
<comment type="subcellular location">
    <subcellularLocation>
        <location evidence="1">Membrane</location>
        <topology evidence="1">Single-pass membrane protein</topology>
    </subcellularLocation>
</comment>
<gene>
    <name evidence="3" type="ORF">H9876_00545</name>
</gene>
<dbReference type="GO" id="GO:0071555">
    <property type="term" value="P:cell wall organization"/>
    <property type="evidence" value="ECO:0007669"/>
    <property type="project" value="TreeGrafter"/>
</dbReference>
<evidence type="ECO:0000256" key="1">
    <source>
        <dbReference type="ARBA" id="ARBA00004167"/>
    </source>
</evidence>
<accession>A0A9D1QM37</accession>
<dbReference type="AlphaFoldDB" id="A0A9D1QM37"/>
<dbReference type="EMBL" id="DXGK01000013">
    <property type="protein sequence ID" value="HIW69860.1"/>
    <property type="molecule type" value="Genomic_DNA"/>
</dbReference>
<feature type="non-terminal residue" evidence="3">
    <location>
        <position position="1"/>
    </location>
</feature>
<name>A0A9D1QM37_9LACO</name>
<evidence type="ECO:0000259" key="2">
    <source>
        <dbReference type="Pfam" id="PF00905"/>
    </source>
</evidence>
<comment type="caution">
    <text evidence="3">The sequence shown here is derived from an EMBL/GenBank/DDBJ whole genome shotgun (WGS) entry which is preliminary data.</text>
</comment>
<feature type="domain" description="Penicillin-binding protein transpeptidase" evidence="2">
    <location>
        <begin position="2"/>
        <end position="82"/>
    </location>
</feature>
<dbReference type="SUPFAM" id="SSF56601">
    <property type="entry name" value="beta-lactamase/transpeptidase-like"/>
    <property type="match status" value="1"/>
</dbReference>
<dbReference type="Pfam" id="PF00905">
    <property type="entry name" value="Transpeptidase"/>
    <property type="match status" value="1"/>
</dbReference>
<evidence type="ECO:0000313" key="4">
    <source>
        <dbReference type="Proteomes" id="UP000886878"/>
    </source>
</evidence>
<dbReference type="InterPro" id="IPR001460">
    <property type="entry name" value="PCN-bd_Tpept"/>
</dbReference>
<dbReference type="InterPro" id="IPR050515">
    <property type="entry name" value="Beta-lactam/transpept"/>
</dbReference>